<proteinExistence type="predicted"/>
<dbReference type="Proteomes" id="UP000464495">
    <property type="component" value="Chromosome"/>
</dbReference>
<dbReference type="PROSITE" id="PS00372">
    <property type="entry name" value="PTS_EIIA_TYPE_2_HIS"/>
    <property type="match status" value="1"/>
</dbReference>
<dbReference type="Pfam" id="PF00359">
    <property type="entry name" value="PTS_EIIA_2"/>
    <property type="match status" value="1"/>
</dbReference>
<dbReference type="Gene3D" id="3.40.930.10">
    <property type="entry name" value="Mannitol-specific EII, Chain A"/>
    <property type="match status" value="1"/>
</dbReference>
<protein>
    <submittedName>
        <fullName evidence="2">PTS lactose transporter subunit IIC</fullName>
    </submittedName>
</protein>
<dbReference type="InterPro" id="IPR051541">
    <property type="entry name" value="PTS_SugarTrans_NitroReg"/>
</dbReference>
<dbReference type="PROSITE" id="PS51094">
    <property type="entry name" value="PTS_EIIA_TYPE_2"/>
    <property type="match status" value="1"/>
</dbReference>
<evidence type="ECO:0000313" key="2">
    <source>
        <dbReference type="EMBL" id="QHQ36846.1"/>
    </source>
</evidence>
<reference evidence="2 3" key="1">
    <citation type="submission" date="2019-12" db="EMBL/GenBank/DDBJ databases">
        <title>Complete genome sequence of Algicella marina strain 9Alg 56(T) isolated from the red alga Tichocarpus crinitus.</title>
        <authorList>
            <person name="Kim S.-G."/>
            <person name="Nedashkovskaya O.I."/>
        </authorList>
    </citation>
    <scope>NUCLEOTIDE SEQUENCE [LARGE SCALE GENOMIC DNA]</scope>
    <source>
        <strain evidence="2 3">9Alg 56</strain>
    </source>
</reference>
<organism evidence="2 3">
    <name type="scientific">Algicella marina</name>
    <dbReference type="NCBI Taxonomy" id="2683284"/>
    <lineage>
        <taxon>Bacteria</taxon>
        <taxon>Pseudomonadati</taxon>
        <taxon>Pseudomonadota</taxon>
        <taxon>Alphaproteobacteria</taxon>
        <taxon>Rhodobacterales</taxon>
        <taxon>Paracoccaceae</taxon>
        <taxon>Algicella</taxon>
    </lineage>
</organism>
<sequence>MELTDILGSDAVFACVKVQSKKRLFQEIASAASARLRLPEAQLQAALLERENLGPTGVGFGVAIPHARIEQLDHVVGLFFSLESPVEFESVDRKPVDLVFALFAPQSAGAEHLKALAKVSRVLRSESVCAKLRSTKDVAALYAILADTEKSQAA</sequence>
<feature type="domain" description="PTS EIIA type-2" evidence="1">
    <location>
        <begin position="5"/>
        <end position="148"/>
    </location>
</feature>
<dbReference type="KEGG" id="amaq:GO499_17485"/>
<dbReference type="PANTHER" id="PTHR47738:SF1">
    <property type="entry name" value="NITROGEN REGULATORY PROTEIN"/>
    <property type="match status" value="1"/>
</dbReference>
<dbReference type="AlphaFoldDB" id="A0A6P1T5W5"/>
<name>A0A6P1T5W5_9RHOB</name>
<dbReference type="RefSeq" id="WP_161863389.1">
    <property type="nucleotide sequence ID" value="NZ_CP046620.1"/>
</dbReference>
<dbReference type="GO" id="GO:0030295">
    <property type="term" value="F:protein kinase activator activity"/>
    <property type="evidence" value="ECO:0007669"/>
    <property type="project" value="TreeGrafter"/>
</dbReference>
<dbReference type="PANTHER" id="PTHR47738">
    <property type="entry name" value="PTS SYSTEM FRUCTOSE-LIKE EIIA COMPONENT-RELATED"/>
    <property type="match status" value="1"/>
</dbReference>
<dbReference type="CDD" id="cd00211">
    <property type="entry name" value="PTS_IIA_fru"/>
    <property type="match status" value="1"/>
</dbReference>
<dbReference type="SUPFAM" id="SSF55804">
    <property type="entry name" value="Phoshotransferase/anion transport protein"/>
    <property type="match status" value="1"/>
</dbReference>
<dbReference type="InterPro" id="IPR016152">
    <property type="entry name" value="PTrfase/Anion_transptr"/>
</dbReference>
<gene>
    <name evidence="2" type="ORF">GO499_17485</name>
</gene>
<keyword evidence="3" id="KW-1185">Reference proteome</keyword>
<dbReference type="EMBL" id="CP046620">
    <property type="protein sequence ID" value="QHQ36846.1"/>
    <property type="molecule type" value="Genomic_DNA"/>
</dbReference>
<accession>A0A6P1T5W5</accession>
<evidence type="ECO:0000259" key="1">
    <source>
        <dbReference type="PROSITE" id="PS51094"/>
    </source>
</evidence>
<evidence type="ECO:0000313" key="3">
    <source>
        <dbReference type="Proteomes" id="UP000464495"/>
    </source>
</evidence>
<dbReference type="InterPro" id="IPR002178">
    <property type="entry name" value="PTS_EIIA_type-2_dom"/>
</dbReference>